<sequence length="254" mass="29625">MRETKIYGHRGSMGAYPENTLISFQKAIEQGVDGIELDVHMTKDGEIVVIHDEQLDRTTDGNGFIKDLTLPEIKEYSAGAKFQHFESYDYETWGEERVPTLQEVLELLHDFPKVELNIELKTYIFPYFGIEEKVLSLVEQYGNNRKVVYSSFHLPSLLRIKNMDPTAKIAWLLMQGISHPVDYMETFAMESLHISKDMVLENVYDYKNLLQNLRVWTANSTDEIKQLLDLQVQAIITDYPEKALFFRNERKMFV</sequence>
<gene>
    <name evidence="2" type="ORF">D8M04_09490</name>
</gene>
<dbReference type="GO" id="GO:0008081">
    <property type="term" value="F:phosphoric diester hydrolase activity"/>
    <property type="evidence" value="ECO:0007669"/>
    <property type="project" value="InterPro"/>
</dbReference>
<dbReference type="InterPro" id="IPR017946">
    <property type="entry name" value="PLC-like_Pdiesterase_TIM-brl"/>
</dbReference>
<keyword evidence="3" id="KW-1185">Reference proteome</keyword>
<evidence type="ECO:0000313" key="2">
    <source>
        <dbReference type="EMBL" id="RLL45092.1"/>
    </source>
</evidence>
<protein>
    <submittedName>
        <fullName evidence="2">Glycerophosphodiester phosphodiesterase</fullName>
    </submittedName>
</protein>
<comment type="caution">
    <text evidence="2">The sequence shown here is derived from an EMBL/GenBank/DDBJ whole genome shotgun (WGS) entry which is preliminary data.</text>
</comment>
<dbReference type="PROSITE" id="PS51704">
    <property type="entry name" value="GP_PDE"/>
    <property type="match status" value="1"/>
</dbReference>
<dbReference type="Pfam" id="PF03009">
    <property type="entry name" value="GDPD"/>
    <property type="match status" value="1"/>
</dbReference>
<dbReference type="Proteomes" id="UP000270219">
    <property type="component" value="Unassembled WGS sequence"/>
</dbReference>
<evidence type="ECO:0000313" key="3">
    <source>
        <dbReference type="Proteomes" id="UP000270219"/>
    </source>
</evidence>
<dbReference type="SUPFAM" id="SSF51695">
    <property type="entry name" value="PLC-like phosphodiesterases"/>
    <property type="match status" value="1"/>
</dbReference>
<dbReference type="AlphaFoldDB" id="A0A498DMW0"/>
<reference evidence="2 3" key="1">
    <citation type="submission" date="2018-10" db="EMBL/GenBank/DDBJ databases">
        <title>Oceanobacillus sp. YLB-02 draft genome.</title>
        <authorList>
            <person name="Yu L."/>
        </authorList>
    </citation>
    <scope>NUCLEOTIDE SEQUENCE [LARGE SCALE GENOMIC DNA]</scope>
    <source>
        <strain evidence="2 3">YLB-02</strain>
    </source>
</reference>
<organism evidence="2 3">
    <name type="scientific">Oceanobacillus piezotolerans</name>
    <dbReference type="NCBI Taxonomy" id="2448030"/>
    <lineage>
        <taxon>Bacteria</taxon>
        <taxon>Bacillati</taxon>
        <taxon>Bacillota</taxon>
        <taxon>Bacilli</taxon>
        <taxon>Bacillales</taxon>
        <taxon>Bacillaceae</taxon>
        <taxon>Oceanobacillus</taxon>
    </lineage>
</organism>
<dbReference type="CDD" id="cd08563">
    <property type="entry name" value="GDPD_TtGDE_like"/>
    <property type="match status" value="1"/>
</dbReference>
<dbReference type="PANTHER" id="PTHR46211">
    <property type="entry name" value="GLYCEROPHOSPHORYL DIESTER PHOSPHODIESTERASE"/>
    <property type="match status" value="1"/>
</dbReference>
<dbReference type="OrthoDB" id="384721at2"/>
<evidence type="ECO:0000259" key="1">
    <source>
        <dbReference type="PROSITE" id="PS51704"/>
    </source>
</evidence>
<dbReference type="Gene3D" id="3.20.20.190">
    <property type="entry name" value="Phosphatidylinositol (PI) phosphodiesterase"/>
    <property type="match status" value="1"/>
</dbReference>
<dbReference type="InterPro" id="IPR030395">
    <property type="entry name" value="GP_PDE_dom"/>
</dbReference>
<feature type="domain" description="GP-PDE" evidence="1">
    <location>
        <begin position="4"/>
        <end position="247"/>
    </location>
</feature>
<dbReference type="EMBL" id="RCHR01000003">
    <property type="protein sequence ID" value="RLL45092.1"/>
    <property type="molecule type" value="Genomic_DNA"/>
</dbReference>
<dbReference type="PANTHER" id="PTHR46211:SF14">
    <property type="entry name" value="GLYCEROPHOSPHODIESTER PHOSPHODIESTERASE"/>
    <property type="match status" value="1"/>
</dbReference>
<dbReference type="GO" id="GO:0006629">
    <property type="term" value="P:lipid metabolic process"/>
    <property type="evidence" value="ECO:0007669"/>
    <property type="project" value="InterPro"/>
</dbReference>
<accession>A0A498DMW0</accession>
<name>A0A498DMW0_9BACI</name>
<proteinExistence type="predicted"/>
<dbReference type="RefSeq" id="WP_121522681.1">
    <property type="nucleotide sequence ID" value="NZ_RCHR01000003.1"/>
</dbReference>